<feature type="compositionally biased region" description="Basic and acidic residues" evidence="1">
    <location>
        <begin position="926"/>
        <end position="939"/>
    </location>
</feature>
<dbReference type="InterPro" id="IPR021861">
    <property type="entry name" value="THO_THOC1"/>
</dbReference>
<feature type="compositionally biased region" description="Low complexity" evidence="1">
    <location>
        <begin position="422"/>
        <end position="435"/>
    </location>
</feature>
<feature type="region of interest" description="Disordered" evidence="1">
    <location>
        <begin position="926"/>
        <end position="988"/>
    </location>
</feature>
<reference evidence="2" key="2">
    <citation type="journal article" date="2023" name="Proc. Natl. Acad. Sci. U.S.A.">
        <title>A global phylogenomic analysis of the shiitake genus Lentinula.</title>
        <authorList>
            <person name="Sierra-Patev S."/>
            <person name="Min B."/>
            <person name="Naranjo-Ortiz M."/>
            <person name="Looney B."/>
            <person name="Konkel Z."/>
            <person name="Slot J.C."/>
            <person name="Sakamoto Y."/>
            <person name="Steenwyk J.L."/>
            <person name="Rokas A."/>
            <person name="Carro J."/>
            <person name="Camarero S."/>
            <person name="Ferreira P."/>
            <person name="Molpeceres G."/>
            <person name="Ruiz-Duenas F.J."/>
            <person name="Serrano A."/>
            <person name="Henrissat B."/>
            <person name="Drula E."/>
            <person name="Hughes K.W."/>
            <person name="Mata J.L."/>
            <person name="Ishikawa N.K."/>
            <person name="Vargas-Isla R."/>
            <person name="Ushijima S."/>
            <person name="Smith C.A."/>
            <person name="Donoghue J."/>
            <person name="Ahrendt S."/>
            <person name="Andreopoulos W."/>
            <person name="He G."/>
            <person name="LaButti K."/>
            <person name="Lipzen A."/>
            <person name="Ng V."/>
            <person name="Riley R."/>
            <person name="Sandor L."/>
            <person name="Barry K."/>
            <person name="Martinez A.T."/>
            <person name="Xiao Y."/>
            <person name="Gibbons J.G."/>
            <person name="Terashima K."/>
            <person name="Grigoriev I.V."/>
            <person name="Hibbett D."/>
        </authorList>
    </citation>
    <scope>NUCLEOTIDE SEQUENCE</scope>
    <source>
        <strain evidence="2">Sp2 HRB7682 ss15</strain>
    </source>
</reference>
<proteinExistence type="predicted"/>
<dbReference type="GO" id="GO:0003746">
    <property type="term" value="F:translation elongation factor activity"/>
    <property type="evidence" value="ECO:0007669"/>
    <property type="project" value="UniProtKB-KW"/>
</dbReference>
<protein>
    <submittedName>
        <fullName evidence="2">THO complex subunit 1 transcription elongation factor-domain-containing protein</fullName>
    </submittedName>
</protein>
<keyword evidence="2" id="KW-0251">Elongation factor</keyword>
<feature type="compositionally biased region" description="Low complexity" evidence="1">
    <location>
        <begin position="152"/>
        <end position="162"/>
    </location>
</feature>
<dbReference type="Proteomes" id="UP001150238">
    <property type="component" value="Unassembled WGS sequence"/>
</dbReference>
<keyword evidence="2" id="KW-0648">Protein biosynthesis</keyword>
<feature type="region of interest" description="Disordered" evidence="1">
    <location>
        <begin position="753"/>
        <end position="800"/>
    </location>
</feature>
<accession>A0A9W9DIA0</accession>
<organism evidence="2 3">
    <name type="scientific">Lentinula lateritia</name>
    <dbReference type="NCBI Taxonomy" id="40482"/>
    <lineage>
        <taxon>Eukaryota</taxon>
        <taxon>Fungi</taxon>
        <taxon>Dikarya</taxon>
        <taxon>Basidiomycota</taxon>
        <taxon>Agaricomycotina</taxon>
        <taxon>Agaricomycetes</taxon>
        <taxon>Agaricomycetidae</taxon>
        <taxon>Agaricales</taxon>
        <taxon>Marasmiineae</taxon>
        <taxon>Omphalotaceae</taxon>
        <taxon>Lentinula</taxon>
    </lineage>
</organism>
<dbReference type="GO" id="GO:0000445">
    <property type="term" value="C:THO complex part of transcription export complex"/>
    <property type="evidence" value="ECO:0007669"/>
    <property type="project" value="TreeGrafter"/>
</dbReference>
<evidence type="ECO:0000313" key="2">
    <source>
        <dbReference type="EMBL" id="KAJ4471875.1"/>
    </source>
</evidence>
<feature type="region of interest" description="Disordered" evidence="1">
    <location>
        <begin position="152"/>
        <end position="172"/>
    </location>
</feature>
<feature type="compositionally biased region" description="Low complexity" evidence="1">
    <location>
        <begin position="470"/>
        <end position="520"/>
    </location>
</feature>
<dbReference type="AlphaFoldDB" id="A0A9W9DIA0"/>
<feature type="compositionally biased region" description="Basic and acidic residues" evidence="1">
    <location>
        <begin position="633"/>
        <end position="648"/>
    </location>
</feature>
<dbReference type="PANTHER" id="PTHR13265:SF0">
    <property type="entry name" value="HPR1"/>
    <property type="match status" value="1"/>
</dbReference>
<dbReference type="PANTHER" id="PTHR13265">
    <property type="entry name" value="THO COMPLEX SUBUNIT 1"/>
    <property type="match status" value="1"/>
</dbReference>
<reference evidence="2" key="1">
    <citation type="submission" date="2022-08" db="EMBL/GenBank/DDBJ databases">
        <authorList>
            <consortium name="DOE Joint Genome Institute"/>
            <person name="Min B."/>
            <person name="Riley R."/>
            <person name="Sierra-Patev S."/>
            <person name="Naranjo-Ortiz M."/>
            <person name="Looney B."/>
            <person name="Konkel Z."/>
            <person name="Slot J.C."/>
            <person name="Sakamoto Y."/>
            <person name="Steenwyk J.L."/>
            <person name="Rokas A."/>
            <person name="Carro J."/>
            <person name="Camarero S."/>
            <person name="Ferreira P."/>
            <person name="Molpeceres G."/>
            <person name="Ruiz-Duenas F.J."/>
            <person name="Serrano A."/>
            <person name="Henrissat B."/>
            <person name="Drula E."/>
            <person name="Hughes K.W."/>
            <person name="Mata J.L."/>
            <person name="Ishikawa N.K."/>
            <person name="Vargas-Isla R."/>
            <person name="Ushijima S."/>
            <person name="Smith C.A."/>
            <person name="Ahrendt S."/>
            <person name="Andreopoulos W."/>
            <person name="He G."/>
            <person name="Labutti K."/>
            <person name="Lipzen A."/>
            <person name="Ng V."/>
            <person name="Sandor L."/>
            <person name="Barry K."/>
            <person name="Martinez A.T."/>
            <person name="Xiao Y."/>
            <person name="Gibbons J.G."/>
            <person name="Terashima K."/>
            <person name="Hibbett D.S."/>
            <person name="Grigoriev I.V."/>
        </authorList>
    </citation>
    <scope>NUCLEOTIDE SEQUENCE</scope>
    <source>
        <strain evidence="2">Sp2 HRB7682 ss15</strain>
    </source>
</reference>
<dbReference type="GO" id="GO:0006406">
    <property type="term" value="P:mRNA export from nucleus"/>
    <property type="evidence" value="ECO:0007669"/>
    <property type="project" value="TreeGrafter"/>
</dbReference>
<feature type="region of interest" description="Disordered" evidence="1">
    <location>
        <begin position="621"/>
        <end position="655"/>
    </location>
</feature>
<feature type="compositionally biased region" description="Basic and acidic residues" evidence="1">
    <location>
        <begin position="522"/>
        <end position="532"/>
    </location>
</feature>
<feature type="compositionally biased region" description="Basic and acidic residues" evidence="1">
    <location>
        <begin position="947"/>
        <end position="963"/>
    </location>
</feature>
<name>A0A9W9DIA0_9AGAR</name>
<feature type="region of interest" description="Disordered" evidence="1">
    <location>
        <begin position="305"/>
        <end position="327"/>
    </location>
</feature>
<feature type="region of interest" description="Disordered" evidence="1">
    <location>
        <begin position="418"/>
        <end position="444"/>
    </location>
</feature>
<evidence type="ECO:0000256" key="1">
    <source>
        <dbReference type="SAM" id="MobiDB-lite"/>
    </source>
</evidence>
<comment type="caution">
    <text evidence="2">The sequence shown here is derived from an EMBL/GenBank/DDBJ whole genome shotgun (WGS) entry which is preliminary data.</text>
</comment>
<evidence type="ECO:0000313" key="3">
    <source>
        <dbReference type="Proteomes" id="UP001150238"/>
    </source>
</evidence>
<feature type="compositionally biased region" description="Basic and acidic residues" evidence="1">
    <location>
        <begin position="753"/>
        <end position="790"/>
    </location>
</feature>
<dbReference type="Pfam" id="PF11957">
    <property type="entry name" value="efThoc1"/>
    <property type="match status" value="2"/>
</dbReference>
<gene>
    <name evidence="2" type="ORF">C8J55DRAFT_521195</name>
</gene>
<feature type="region of interest" description="Disordered" evidence="1">
    <location>
        <begin position="458"/>
        <end position="532"/>
    </location>
</feature>
<dbReference type="EMBL" id="JANVFS010000028">
    <property type="protein sequence ID" value="KAJ4471875.1"/>
    <property type="molecule type" value="Genomic_DNA"/>
</dbReference>
<sequence length="988" mass="108345">MAKDTIELIYGRLLDSLTTTDVFQNTDALISLVQSALSDASSNTTSNPENRRMKWEYLIKRDVFQHATLEGKALASSSNEDAEKYYAKLQDWLDLALVFTELGATEASYAFSIVQDLLETQTIPSCMKIFDWIERRSRDRVSKIINTTTSSVTATSSSSSSADLGSGRLTSGMQPQKGKALVLLRMLNDLLRRLSKAGGETIGFSGRILTYLSQVFPLGERSGVNLRGEYGPTWEMPVRDSEEKGTTENPEKDDFYSTFWSIQLPFSKPSVFATPNPPMTFAQFQDAVDRVLPVIKEATAKERAMMGAGRSASTMGPTTLKRKRGQGEEMVDIGNANKKAMEYFFAKFLTSPELLDLELADTHFRRQILFQLLIVLDHLLTHTKTEKAKWITTKNRSLHMPIPEWSLDDALNYTGPVDVHATTRTGPSTTGTGPSAVSGLDAMKGTGTSTSVATTAVTGANITEKNAKNTPAKPSNSKPSSSSAPAAPPTASATSTSVPASTPIPSSNTINITTTPSSTSQHVDKPERMDPVKWTHLTISRTIEELRQTQPPPLSSAGVSASSTAGVTAINGLTGREFASTVQSLLEREKGWIRWKNELCDGTVFEKGVWEPSDELLDSLDSIEGGKDAGGMKLDDENKAAGDAEGKEGRRKKPKTMYEASRGLRAKMRGPFYSTEENQRDWQWDLGTEALTEIWTMGYRGLEDLERGFSPGTPHDFLHELRLQEQRIELRTKTLRAQQERRLQMERAAREKIEKAEREAKEKEAQAMREKGDVDMTDVKKEDNDVEMKSPENGSSSSVKTELLPQPIPVHVSSIHPSLPPKPGSRAVSPVKPATPVPNALPTPAPAPVVSTISVPKATAAASTPAPTVLALPQDEQIRKAEDNKTRITWLALRSARDSAQGHLVHFSKIGAGDVRMLCEEIDKAEREREEKEKAEKEGSMSVDQQDVDKDLETDAKVEKEGELDPPGLGFAGPQVQNFDTEGDVKMG</sequence>